<feature type="transmembrane region" description="Helical" evidence="1">
    <location>
        <begin position="360"/>
        <end position="381"/>
    </location>
</feature>
<keyword evidence="1" id="KW-0812">Transmembrane</keyword>
<feature type="transmembrane region" description="Helical" evidence="1">
    <location>
        <begin position="12"/>
        <end position="32"/>
    </location>
</feature>
<feature type="transmembrane region" description="Helical" evidence="1">
    <location>
        <begin position="528"/>
        <end position="547"/>
    </location>
</feature>
<name>A0ABU1JPP3_9PROT</name>
<feature type="transmembrane region" description="Helical" evidence="1">
    <location>
        <begin position="334"/>
        <end position="353"/>
    </location>
</feature>
<dbReference type="NCBIfam" id="NF033617">
    <property type="entry name" value="RND_permease_2"/>
    <property type="match status" value="1"/>
</dbReference>
<dbReference type="EMBL" id="JAVDPW010000005">
    <property type="protein sequence ID" value="MDR6290582.1"/>
    <property type="molecule type" value="Genomic_DNA"/>
</dbReference>
<feature type="transmembrane region" description="Helical" evidence="1">
    <location>
        <begin position="989"/>
        <end position="1013"/>
    </location>
</feature>
<reference evidence="2 3" key="1">
    <citation type="submission" date="2023-07" db="EMBL/GenBank/DDBJ databases">
        <title>Sorghum-associated microbial communities from plants grown in Nebraska, USA.</title>
        <authorList>
            <person name="Schachtman D."/>
        </authorList>
    </citation>
    <scope>NUCLEOTIDE SEQUENCE [LARGE SCALE GENOMIC DNA]</scope>
    <source>
        <strain evidence="2 3">584</strain>
    </source>
</reference>
<dbReference type="Gene3D" id="3.30.70.1430">
    <property type="entry name" value="Multidrug efflux transporter AcrB pore domain"/>
    <property type="match status" value="2"/>
</dbReference>
<dbReference type="Gene3D" id="3.30.70.1440">
    <property type="entry name" value="Multidrug efflux transporter AcrB pore domain"/>
    <property type="match status" value="1"/>
</dbReference>
<organism evidence="2 3">
    <name type="scientific">Inquilinus ginsengisoli</name>
    <dbReference type="NCBI Taxonomy" id="363840"/>
    <lineage>
        <taxon>Bacteria</taxon>
        <taxon>Pseudomonadati</taxon>
        <taxon>Pseudomonadota</taxon>
        <taxon>Alphaproteobacteria</taxon>
        <taxon>Rhodospirillales</taxon>
        <taxon>Rhodospirillaceae</taxon>
        <taxon>Inquilinus</taxon>
    </lineage>
</organism>
<comment type="caution">
    <text evidence="2">The sequence shown here is derived from an EMBL/GenBank/DDBJ whole genome shotgun (WGS) entry which is preliminary data.</text>
</comment>
<dbReference type="SUPFAM" id="SSF82693">
    <property type="entry name" value="Multidrug efflux transporter AcrB pore domain, PN1, PN2, PC1 and PC2 subdomains"/>
    <property type="match status" value="3"/>
</dbReference>
<dbReference type="SUPFAM" id="SSF82866">
    <property type="entry name" value="Multidrug efflux transporter AcrB transmembrane domain"/>
    <property type="match status" value="2"/>
</dbReference>
<dbReference type="InterPro" id="IPR001036">
    <property type="entry name" value="Acrflvin-R"/>
</dbReference>
<evidence type="ECO:0000256" key="1">
    <source>
        <dbReference type="SAM" id="Phobius"/>
    </source>
</evidence>
<evidence type="ECO:0000313" key="3">
    <source>
        <dbReference type="Proteomes" id="UP001262410"/>
    </source>
</evidence>
<dbReference type="Proteomes" id="UP001262410">
    <property type="component" value="Unassembled WGS sequence"/>
</dbReference>
<dbReference type="InterPro" id="IPR027463">
    <property type="entry name" value="AcrB_DN_DC_subdom"/>
</dbReference>
<keyword evidence="1" id="KW-1133">Transmembrane helix</keyword>
<evidence type="ECO:0000313" key="2">
    <source>
        <dbReference type="EMBL" id="MDR6290582.1"/>
    </source>
</evidence>
<dbReference type="PANTHER" id="PTHR32063:SF30">
    <property type="entry name" value="ACRB_ACRD_ACRF FAMILY PROTEIN"/>
    <property type="match status" value="1"/>
</dbReference>
<feature type="transmembrane region" description="Helical" evidence="1">
    <location>
        <begin position="959"/>
        <end position="977"/>
    </location>
</feature>
<gene>
    <name evidence="2" type="ORF">E9232_003108</name>
</gene>
<keyword evidence="3" id="KW-1185">Reference proteome</keyword>
<dbReference type="Pfam" id="PF00873">
    <property type="entry name" value="ACR_tran"/>
    <property type="match status" value="1"/>
</dbReference>
<feature type="transmembrane region" description="Helical" evidence="1">
    <location>
        <begin position="896"/>
        <end position="922"/>
    </location>
</feature>
<feature type="transmembrane region" description="Helical" evidence="1">
    <location>
        <begin position="428"/>
        <end position="451"/>
    </location>
</feature>
<proteinExistence type="predicted"/>
<dbReference type="PANTHER" id="PTHR32063">
    <property type="match status" value="1"/>
</dbReference>
<dbReference type="RefSeq" id="WP_309795101.1">
    <property type="nucleotide sequence ID" value="NZ_JAVDPW010000005.1"/>
</dbReference>
<keyword evidence="1" id="KW-0472">Membrane</keyword>
<dbReference type="PRINTS" id="PR00702">
    <property type="entry name" value="ACRIFLAVINRP"/>
</dbReference>
<accession>A0ABU1JPP3</accession>
<feature type="transmembrane region" description="Helical" evidence="1">
    <location>
        <begin position="859"/>
        <end position="876"/>
    </location>
</feature>
<sequence>MSISALFIKKPIATSLIMAGVLLVGLVAYPLLPVAPLPQVDFPTIQVSAQLPGADPTTMASSVTAPLERQFAEIPGVSQMTSSSTLGNTSITLQFDLDRNIDGAAQDVQTAINAAGGQLPKTLPSPPTYRKVNPADSPILLIAVRSDTLPLTTVDDYAENILGQAISQVPGVAQVNIGGQQKPAVRVQLDPQKLAALGIGLEDVRSVITAATTDSPKGSIDGATRTFTIYDNDQELKADPWNDVIIAYKNGAPVRIRDVGKAVEGPENNKLAGWANGQRAIILIVLKQPGSNVIDVVDHIKALLPQLQAAVPPAVKVDIISDRTTTIRASVSDVQFTLVLTIALVVMVIFVFLRNFWATLIPSITVPLALVGTFALMYVFGYSLDNLSLMGLSIAVGFVVDDAIVMLENIHRHIEAGLSPVQAAIKGAGEIGFTILSISLSLVAVFIPLLLMGGIVGRVFREFAVTVTMTILVSAIVALTLTPMMCSRFMKHDTGKHGRLYMLSERGFDLMLAGYRRSLDAALKHRRITLGVFLLTVACTGYLFVIIPKGFFPQQDIGIIVGTSEASQDISFAEMSRKQVELGKIVAADPDVAGVVMSLGAGGGQTLNNGRMYINLKPRDDREASAAQIIDRLRPQLAKVEGAALFLQPSQDINIGGRLSRTLYQYTLQDAGIDELNQWAPKIYTKLKSLPELRDVATDQQTGGTTLTLDIDRDAAARYGIQPQLIDDTLYDAFGQRQAAQYFTQINSYHVVMEVLPELQDKPSAIDRIYIKSPLTGEQVPISALAKWTTRPTAFLSINHQGQFPAVTVSFNLAPGVALGQAVTAIQQAETELGVPPSLTGAFQGNAQAFQSSLASEPYLVAAALIVIYIILGVLYESYIHPLTILSTLPSAGAGALVMLMLFGFDFSVIALIGVILLIGIVKKNGIMMVDFAIQAERDQGLTPLEAIRQACLLRFRPIMMTTMAALLGGLPLMLGAGTGSELRQPLGYSIVGGLILSQALTLYTTPVVYLYLDRFRVWLARRGKAAGTLAPHPVLEGAPAAGE</sequence>
<dbReference type="Gene3D" id="3.30.2090.10">
    <property type="entry name" value="Multidrug efflux transporter AcrB TolC docking domain, DN and DC subdomains"/>
    <property type="match status" value="2"/>
</dbReference>
<feature type="transmembrane region" description="Helical" evidence="1">
    <location>
        <begin position="463"/>
        <end position="486"/>
    </location>
</feature>
<dbReference type="Gene3D" id="1.20.1640.10">
    <property type="entry name" value="Multidrug efflux transporter AcrB transmembrane domain"/>
    <property type="match status" value="2"/>
</dbReference>
<protein>
    <submittedName>
        <fullName evidence="2">Hydrophobe/amphiphile efflux-1 (HAE1) family protein</fullName>
    </submittedName>
</protein>
<dbReference type="Gene3D" id="3.30.70.1320">
    <property type="entry name" value="Multidrug efflux transporter AcrB pore domain like"/>
    <property type="match status" value="1"/>
</dbReference>
<dbReference type="SUPFAM" id="SSF82714">
    <property type="entry name" value="Multidrug efflux transporter AcrB TolC docking domain, DN and DC subdomains"/>
    <property type="match status" value="2"/>
</dbReference>